<keyword evidence="1" id="KW-0511">Multifunctional enzyme</keyword>
<dbReference type="EMBL" id="BKCJ010008629">
    <property type="protein sequence ID" value="GEU83164.1"/>
    <property type="molecule type" value="Genomic_DNA"/>
</dbReference>
<evidence type="ECO:0000259" key="3">
    <source>
        <dbReference type="PROSITE" id="PS50994"/>
    </source>
</evidence>
<dbReference type="InterPro" id="IPR012337">
    <property type="entry name" value="RNaseH-like_sf"/>
</dbReference>
<keyword evidence="4" id="KW-0808">Transferase</keyword>
<evidence type="ECO:0000256" key="2">
    <source>
        <dbReference type="SAM" id="MobiDB-lite"/>
    </source>
</evidence>
<dbReference type="PANTHER" id="PTHR37984">
    <property type="entry name" value="PROTEIN CBG26694"/>
    <property type="match status" value="1"/>
</dbReference>
<dbReference type="InterPro" id="IPR001584">
    <property type="entry name" value="Integrase_cat-core"/>
</dbReference>
<dbReference type="PROSITE" id="PS50994">
    <property type="entry name" value="INTEGRASE"/>
    <property type="match status" value="1"/>
</dbReference>
<dbReference type="Gene3D" id="3.30.70.270">
    <property type="match status" value="2"/>
</dbReference>
<dbReference type="GO" id="GO:0003676">
    <property type="term" value="F:nucleic acid binding"/>
    <property type="evidence" value="ECO:0007669"/>
    <property type="project" value="InterPro"/>
</dbReference>
<dbReference type="CDD" id="cd01647">
    <property type="entry name" value="RT_LTR"/>
    <property type="match status" value="1"/>
</dbReference>
<dbReference type="Pfam" id="PF00665">
    <property type="entry name" value="rve"/>
    <property type="match status" value="1"/>
</dbReference>
<feature type="compositionally biased region" description="Low complexity" evidence="2">
    <location>
        <begin position="116"/>
        <end position="158"/>
    </location>
</feature>
<name>A0A6L2NF33_TANCI</name>
<feature type="domain" description="Integrase catalytic" evidence="3">
    <location>
        <begin position="879"/>
        <end position="1006"/>
    </location>
</feature>
<dbReference type="InterPro" id="IPR000477">
    <property type="entry name" value="RT_dom"/>
</dbReference>
<dbReference type="SUPFAM" id="SSF53098">
    <property type="entry name" value="Ribonuclease H-like"/>
    <property type="match status" value="1"/>
</dbReference>
<dbReference type="AlphaFoldDB" id="A0A6L2NF33"/>
<feature type="region of interest" description="Disordered" evidence="2">
    <location>
        <begin position="113"/>
        <end position="172"/>
    </location>
</feature>
<sequence>MATEGNGDPPLPDLRTIEELCQPTLNGRGGPIAPITIQDTSAQWSELSSSITFSSNQEIIALKAEMAEINKNLMKVLQINQQVKAVTPSCETYSGPRSYNDCNRNLLNYRSDNYLGPPGFNQNQNRNNQNQNFQNQNRNQGNNHPQGNNQGRNQFFQGASHVQNPPPSYQAPAYQALGYQAPVHQPSIPQPQVVTTTKFTNYMKVNNAILKNVQTNMTSFTNSNLELNNMFGQFMKMNTASSLSSRTLPSNTVTNPKEDLKGITTRSGKAYQGPTIPTTSSSLPKVVERETEPVVAPVSAPKPNQKPSISFPSRLHDQKIRDKANDQKDKFFQIFQDLNFNISFAYALILMPKFGPTIKTLLTSKGKLFELARTPLNEHFLAVLLNNLPEKLGDPGKFLIPYDFLRMDECLALADLGASINLLPLSVWNKLSLLELTPTLMTLKLVDRCSANYNDMTANRIDIINMACEEYSQEVSGFSDVIESGNPTPYYDPIVSTTSLTLTPFRDSDFLLEEVDAFLALEDDPTSPEADHSYYDPKGDILLLEAFLNDDRSLPSPNQEIPWVSPVHCVLKKGGFTVVENEVNELIPNRLVMGWRVCIDYHKLNEATRKDHFPLPFMDQMLERLAGNKYFCFLDSFSGYFQIPIDPKDQEKTTFTCPYGTFAYRRMPFGLCNAPGTFQRCMMAIFHDMLEKTMEVFMDDFSVFGNSVRTCLSYLDRMLKRCKDTNLCLNWEENHFMVKEGIVLCHKISKNGIEVDKAKFDVIAKLPHLTTVKGIRSFLGHVSFYRRFIQDFSKIARPMTRLLEKDTPFFFSNEFIEAFQTLKRKLTKASILVAPDWDLLFELMCDASDFAIDQIIRRFVHGRKAIDILKACHNRPTGGHHGPNYTVKKGINFMGPFPSLRGNKYILVVVDYLSKWVEAKALLTNHARVVCKFLKSLFARFGTPRSIISDRGTHFCNDQFVKVMLKYSVTHCLAIAYHPQTSRQVEILNRGLKRLLERTVGKNHAS</sequence>
<gene>
    <name evidence="4" type="ORF">Tci_055142</name>
</gene>
<dbReference type="InterPro" id="IPR043502">
    <property type="entry name" value="DNA/RNA_pol_sf"/>
</dbReference>
<dbReference type="InterPro" id="IPR050951">
    <property type="entry name" value="Retrovirus_Pol_polyprotein"/>
</dbReference>
<keyword evidence="4" id="KW-0548">Nucleotidyltransferase</keyword>
<dbReference type="FunFam" id="3.30.70.270:FF:000020">
    <property type="entry name" value="Transposon Tf2-6 polyprotein-like Protein"/>
    <property type="match status" value="1"/>
</dbReference>
<feature type="region of interest" description="Disordered" evidence="2">
    <location>
        <begin position="267"/>
        <end position="314"/>
    </location>
</feature>
<dbReference type="Gene3D" id="3.30.420.10">
    <property type="entry name" value="Ribonuclease H-like superfamily/Ribonuclease H"/>
    <property type="match status" value="1"/>
</dbReference>
<dbReference type="InterPro" id="IPR041577">
    <property type="entry name" value="RT_RNaseH_2"/>
</dbReference>
<reference evidence="4" key="1">
    <citation type="journal article" date="2019" name="Sci. Rep.">
        <title>Draft genome of Tanacetum cinerariifolium, the natural source of mosquito coil.</title>
        <authorList>
            <person name="Yamashiro T."/>
            <person name="Shiraishi A."/>
            <person name="Satake H."/>
            <person name="Nakayama K."/>
        </authorList>
    </citation>
    <scope>NUCLEOTIDE SEQUENCE</scope>
</reference>
<accession>A0A6L2NF33</accession>
<comment type="caution">
    <text evidence="4">The sequence shown here is derived from an EMBL/GenBank/DDBJ whole genome shotgun (WGS) entry which is preliminary data.</text>
</comment>
<dbReference type="Pfam" id="PF00078">
    <property type="entry name" value="RVT_1"/>
    <property type="match status" value="1"/>
</dbReference>
<dbReference type="Gene3D" id="3.10.10.10">
    <property type="entry name" value="HIV Type 1 Reverse Transcriptase, subunit A, domain 1"/>
    <property type="match status" value="1"/>
</dbReference>
<feature type="region of interest" description="Disordered" evidence="2">
    <location>
        <begin position="242"/>
        <end position="261"/>
    </location>
</feature>
<organism evidence="4">
    <name type="scientific">Tanacetum cinerariifolium</name>
    <name type="common">Dalmatian daisy</name>
    <name type="synonym">Chrysanthemum cinerariifolium</name>
    <dbReference type="NCBI Taxonomy" id="118510"/>
    <lineage>
        <taxon>Eukaryota</taxon>
        <taxon>Viridiplantae</taxon>
        <taxon>Streptophyta</taxon>
        <taxon>Embryophyta</taxon>
        <taxon>Tracheophyta</taxon>
        <taxon>Spermatophyta</taxon>
        <taxon>Magnoliopsida</taxon>
        <taxon>eudicotyledons</taxon>
        <taxon>Gunneridae</taxon>
        <taxon>Pentapetalae</taxon>
        <taxon>asterids</taxon>
        <taxon>campanulids</taxon>
        <taxon>Asterales</taxon>
        <taxon>Asteraceae</taxon>
        <taxon>Asteroideae</taxon>
        <taxon>Anthemideae</taxon>
        <taxon>Anthemidinae</taxon>
        <taxon>Tanacetum</taxon>
    </lineage>
</organism>
<keyword evidence="4" id="KW-0695">RNA-directed DNA polymerase</keyword>
<evidence type="ECO:0000256" key="1">
    <source>
        <dbReference type="ARBA" id="ARBA00023268"/>
    </source>
</evidence>
<proteinExistence type="predicted"/>
<dbReference type="InterPro" id="IPR036397">
    <property type="entry name" value="RNaseH_sf"/>
</dbReference>
<dbReference type="SUPFAM" id="SSF56672">
    <property type="entry name" value="DNA/RNA polymerases"/>
    <property type="match status" value="1"/>
</dbReference>
<dbReference type="InterPro" id="IPR043128">
    <property type="entry name" value="Rev_trsase/Diguanyl_cyclase"/>
</dbReference>
<dbReference type="GO" id="GO:0003964">
    <property type="term" value="F:RNA-directed DNA polymerase activity"/>
    <property type="evidence" value="ECO:0007669"/>
    <property type="project" value="UniProtKB-KW"/>
</dbReference>
<protein>
    <submittedName>
        <fullName evidence="4">Reverse transcriptase domain-containing protein</fullName>
    </submittedName>
</protein>
<evidence type="ECO:0000313" key="4">
    <source>
        <dbReference type="EMBL" id="GEU83164.1"/>
    </source>
</evidence>
<feature type="compositionally biased region" description="Polar residues" evidence="2">
    <location>
        <begin position="242"/>
        <end position="255"/>
    </location>
</feature>
<dbReference type="PANTHER" id="PTHR37984:SF5">
    <property type="entry name" value="PROTEIN NYNRIN-LIKE"/>
    <property type="match status" value="1"/>
</dbReference>
<dbReference type="Pfam" id="PF17919">
    <property type="entry name" value="RT_RNaseH_2"/>
    <property type="match status" value="1"/>
</dbReference>
<dbReference type="GO" id="GO:0015074">
    <property type="term" value="P:DNA integration"/>
    <property type="evidence" value="ECO:0007669"/>
    <property type="project" value="InterPro"/>
</dbReference>